<dbReference type="PROSITE" id="PS50088">
    <property type="entry name" value="ANK_REPEAT"/>
    <property type="match status" value="4"/>
</dbReference>
<reference evidence="5 6" key="1">
    <citation type="journal article" date="2004" name="Nat. Genet.">
        <title>Evidence in the Legionella pneumophila genome for exploitation of host cell functions and high genome plasticity.</title>
        <authorList>
            <person name="Cazalet C."/>
            <person name="Rusniok C."/>
            <person name="Bruggemann H."/>
            <person name="Zidane N."/>
            <person name="Magnier A."/>
            <person name="Ma L."/>
            <person name="Tichit M."/>
            <person name="Jarraud S."/>
            <person name="Bouchier C."/>
            <person name="Vandenesch F."/>
            <person name="Kunst F."/>
            <person name="Etienne J."/>
            <person name="Glaser P."/>
            <person name="Buchrieser C."/>
        </authorList>
    </citation>
    <scope>NUCLEOTIDE SEQUENCE [LARGE SCALE GENOMIC DNA]</scope>
    <source>
        <strain evidence="5 6">Lens</strain>
    </source>
</reference>
<dbReference type="KEGG" id="lpf:lpl2048"/>
<dbReference type="SMART" id="SM00248">
    <property type="entry name" value="ANK"/>
    <property type="match status" value="9"/>
</dbReference>
<dbReference type="HOGENOM" id="CLU_466757_0_0_6"/>
<proteinExistence type="predicted"/>
<evidence type="ECO:0000313" key="5">
    <source>
        <dbReference type="EMBL" id="CAH16288.1"/>
    </source>
</evidence>
<evidence type="ECO:0000256" key="2">
    <source>
        <dbReference type="ARBA" id="ARBA00023043"/>
    </source>
</evidence>
<dbReference type="InterPro" id="IPR036770">
    <property type="entry name" value="Ankyrin_rpt-contain_sf"/>
</dbReference>
<feature type="region of interest" description="Disordered" evidence="4">
    <location>
        <begin position="25"/>
        <end position="47"/>
    </location>
</feature>
<feature type="compositionally biased region" description="Low complexity" evidence="4">
    <location>
        <begin position="35"/>
        <end position="47"/>
    </location>
</feature>
<name>Q5WUW9_LEGPL</name>
<dbReference type="Pfam" id="PF00023">
    <property type="entry name" value="Ank"/>
    <property type="match status" value="1"/>
</dbReference>
<dbReference type="PANTHER" id="PTHR24198">
    <property type="entry name" value="ANKYRIN REPEAT AND PROTEIN KINASE DOMAIN-CONTAINING PROTEIN"/>
    <property type="match status" value="1"/>
</dbReference>
<dbReference type="EMBL" id="CR628337">
    <property type="protein sequence ID" value="CAH16288.1"/>
    <property type="molecule type" value="Genomic_DNA"/>
</dbReference>
<sequence>MSFSKISKKLKNNTVLIEEIANQDTSDLSHTSEPENQLSISEESSSPLLENSGENLVQQACIDGNLRKLKELLICDMWGMDEISLNQVNNRGETLLMLAIKYGHKEIAVFLARSIFHLHKIDNSGKSALSLAHEKGWDDIVQLILESINNREGRIRELHYGAIHGYVESVSQLLGVIDKYGFTPSRFILDGDDIPRFENIFHAACCGGNLEIVELLLEHGADINSRSQFSDNKYDYYTVTPILVACRYGHADIVEYLLAQDGIEYDINELLHTAVGFGHFAVLDLLLRNSKEKKIEFDLNTSGNYPLTHFSATLLTRACYLGQVDIVDRLLAEDIDMNNADNRQALWTAIFCAKTQGSPAIDIIDRLLAENDRQNIDIPLDGFNELALWAYRQPFVGILDRLIIRGVDFHRERDPGDYPLIEAVKNGYKDIVHRLIDLSVDVNLRDRKGRTALFCAVMQGEKEIVELLINNGADPNIQDNEGVTPLMKVVPTDDHEIVELLLNAGADTSIKDNRNRLAMDLAKHRPYHMKLLKDATEIQNANKSSSSSNQSANMLYTLWSSNRGDLREEAEYMEKNTPHPF</sequence>
<evidence type="ECO:0000313" key="6">
    <source>
        <dbReference type="Proteomes" id="UP000002517"/>
    </source>
</evidence>
<dbReference type="Pfam" id="PF12796">
    <property type="entry name" value="Ank_2"/>
    <property type="match status" value="4"/>
</dbReference>
<evidence type="ECO:0000256" key="1">
    <source>
        <dbReference type="ARBA" id="ARBA00022737"/>
    </source>
</evidence>
<dbReference type="LegioList" id="lpl2048"/>
<feature type="repeat" description="ANK" evidence="3">
    <location>
        <begin position="196"/>
        <end position="228"/>
    </location>
</feature>
<evidence type="ECO:0000256" key="4">
    <source>
        <dbReference type="SAM" id="MobiDB-lite"/>
    </source>
</evidence>
<accession>Q5WUW9</accession>
<organism evidence="5 6">
    <name type="scientific">Legionella pneumophila (strain Lens)</name>
    <dbReference type="NCBI Taxonomy" id="297245"/>
    <lineage>
        <taxon>Bacteria</taxon>
        <taxon>Pseudomonadati</taxon>
        <taxon>Pseudomonadota</taxon>
        <taxon>Gammaproteobacteria</taxon>
        <taxon>Legionellales</taxon>
        <taxon>Legionellaceae</taxon>
        <taxon>Legionella</taxon>
    </lineage>
</organism>
<protein>
    <submittedName>
        <fullName evidence="5">Uncharacterized protein</fullName>
    </submittedName>
</protein>
<dbReference type="AlphaFoldDB" id="Q5WUW9"/>
<dbReference type="PROSITE" id="PS50297">
    <property type="entry name" value="ANK_REP_REGION"/>
    <property type="match status" value="4"/>
</dbReference>
<dbReference type="Proteomes" id="UP000002517">
    <property type="component" value="Chromosome"/>
</dbReference>
<feature type="repeat" description="ANK" evidence="3">
    <location>
        <begin position="448"/>
        <end position="480"/>
    </location>
</feature>
<dbReference type="PANTHER" id="PTHR24198:SF165">
    <property type="entry name" value="ANKYRIN REPEAT-CONTAINING PROTEIN-RELATED"/>
    <property type="match status" value="1"/>
</dbReference>
<keyword evidence="1" id="KW-0677">Repeat</keyword>
<dbReference type="InterPro" id="IPR002110">
    <property type="entry name" value="Ankyrin_rpt"/>
</dbReference>
<gene>
    <name evidence="5" type="ordered locus">lpl2048</name>
</gene>
<feature type="repeat" description="ANK" evidence="3">
    <location>
        <begin position="415"/>
        <end position="447"/>
    </location>
</feature>
<dbReference type="PRINTS" id="PR01415">
    <property type="entry name" value="ANKYRIN"/>
</dbReference>
<keyword evidence="2 3" id="KW-0040">ANK repeat</keyword>
<dbReference type="SUPFAM" id="SSF48403">
    <property type="entry name" value="Ankyrin repeat"/>
    <property type="match status" value="2"/>
</dbReference>
<dbReference type="Gene3D" id="1.25.40.20">
    <property type="entry name" value="Ankyrin repeat-containing domain"/>
    <property type="match status" value="4"/>
</dbReference>
<dbReference type="RefSeq" id="WP_011216028.1">
    <property type="nucleotide sequence ID" value="NC_006369.1"/>
</dbReference>
<evidence type="ECO:0000256" key="3">
    <source>
        <dbReference type="PROSITE-ProRule" id="PRU00023"/>
    </source>
</evidence>
<feature type="repeat" description="ANK" evidence="3">
    <location>
        <begin position="481"/>
        <end position="513"/>
    </location>
</feature>